<evidence type="ECO:0000256" key="5">
    <source>
        <dbReference type="SAM" id="MobiDB-lite"/>
    </source>
</evidence>
<proteinExistence type="inferred from homology"/>
<dbReference type="InterPro" id="IPR016181">
    <property type="entry name" value="Acyl_CoA_acyltransferase"/>
</dbReference>
<gene>
    <name evidence="8" type="ORF">KFL_004520020</name>
</gene>
<feature type="compositionally biased region" description="Low complexity" evidence="5">
    <location>
        <begin position="751"/>
        <end position="762"/>
    </location>
</feature>
<dbReference type="OMA" id="HVMESSY"/>
<dbReference type="EC" id="2.3.2.8" evidence="2"/>
<dbReference type="InterPro" id="IPR030700">
    <property type="entry name" value="N-end_Aminoacyl_Trfase"/>
</dbReference>
<evidence type="ECO:0000313" key="8">
    <source>
        <dbReference type="EMBL" id="GAQ88685.1"/>
    </source>
</evidence>
<dbReference type="GO" id="GO:0004057">
    <property type="term" value="F:arginyl-tRNA--protein transferase activity"/>
    <property type="evidence" value="ECO:0000318"/>
    <property type="project" value="GO_Central"/>
</dbReference>
<dbReference type="InterPro" id="IPR007472">
    <property type="entry name" value="N-end_Aminoacyl_Trfase_C"/>
</dbReference>
<dbReference type="GO" id="GO:0005737">
    <property type="term" value="C:cytoplasm"/>
    <property type="evidence" value="ECO:0000318"/>
    <property type="project" value="GO_Central"/>
</dbReference>
<keyword evidence="3 8" id="KW-0808">Transferase</keyword>
<dbReference type="AlphaFoldDB" id="A0A1Y1ICJ7"/>
<feature type="compositionally biased region" description="Basic and acidic residues" evidence="5">
    <location>
        <begin position="701"/>
        <end position="731"/>
    </location>
</feature>
<evidence type="ECO:0000256" key="2">
    <source>
        <dbReference type="ARBA" id="ARBA00012025"/>
    </source>
</evidence>
<evidence type="ECO:0000256" key="3">
    <source>
        <dbReference type="ARBA" id="ARBA00022679"/>
    </source>
</evidence>
<dbReference type="InterPro" id="IPR007471">
    <property type="entry name" value="N-end_Aminoacyl_Trfase_N"/>
</dbReference>
<evidence type="ECO:0000256" key="1">
    <source>
        <dbReference type="ARBA" id="ARBA00009991"/>
    </source>
</evidence>
<feature type="region of interest" description="Disordered" evidence="5">
    <location>
        <begin position="102"/>
        <end position="175"/>
    </location>
</feature>
<feature type="region of interest" description="Disordered" evidence="5">
    <location>
        <begin position="190"/>
        <end position="229"/>
    </location>
</feature>
<organism evidence="8 9">
    <name type="scientific">Klebsormidium nitens</name>
    <name type="common">Green alga</name>
    <name type="synonym">Ulothrix nitens</name>
    <dbReference type="NCBI Taxonomy" id="105231"/>
    <lineage>
        <taxon>Eukaryota</taxon>
        <taxon>Viridiplantae</taxon>
        <taxon>Streptophyta</taxon>
        <taxon>Klebsormidiophyceae</taxon>
        <taxon>Klebsormidiales</taxon>
        <taxon>Klebsormidiaceae</taxon>
        <taxon>Klebsormidium</taxon>
    </lineage>
</organism>
<evidence type="ECO:0000259" key="6">
    <source>
        <dbReference type="Pfam" id="PF04376"/>
    </source>
</evidence>
<accession>A0A1Y1ICJ7</accession>
<dbReference type="OrthoDB" id="74183at2759"/>
<feature type="compositionally biased region" description="Basic and acidic residues" evidence="5">
    <location>
        <begin position="102"/>
        <end position="120"/>
    </location>
</feature>
<feature type="compositionally biased region" description="Acidic residues" evidence="5">
    <location>
        <begin position="763"/>
        <end position="776"/>
    </location>
</feature>
<feature type="compositionally biased region" description="Polar residues" evidence="5">
    <location>
        <begin position="645"/>
        <end position="655"/>
    </location>
</feature>
<feature type="compositionally biased region" description="Low complexity" evidence="5">
    <location>
        <begin position="409"/>
        <end position="418"/>
    </location>
</feature>
<comment type="similarity">
    <text evidence="1">Belongs to the R-transferase family.</text>
</comment>
<dbReference type="STRING" id="105231.A0A1Y1ICJ7"/>
<evidence type="ECO:0000313" key="9">
    <source>
        <dbReference type="Proteomes" id="UP000054558"/>
    </source>
</evidence>
<feature type="region of interest" description="Disordered" evidence="5">
    <location>
        <begin position="379"/>
        <end position="426"/>
    </location>
</feature>
<evidence type="ECO:0000256" key="4">
    <source>
        <dbReference type="ARBA" id="ARBA00023315"/>
    </source>
</evidence>
<feature type="compositionally biased region" description="Basic and acidic residues" evidence="5">
    <location>
        <begin position="665"/>
        <end position="680"/>
    </location>
</feature>
<reference evidence="8 9" key="1">
    <citation type="journal article" date="2014" name="Nat. Commun.">
        <title>Klebsormidium flaccidum genome reveals primary factors for plant terrestrial adaptation.</title>
        <authorList>
            <person name="Hori K."/>
            <person name="Maruyama F."/>
            <person name="Fujisawa T."/>
            <person name="Togashi T."/>
            <person name="Yamamoto N."/>
            <person name="Seo M."/>
            <person name="Sato S."/>
            <person name="Yamada T."/>
            <person name="Mori H."/>
            <person name="Tajima N."/>
            <person name="Moriyama T."/>
            <person name="Ikeuchi M."/>
            <person name="Watanabe M."/>
            <person name="Wada H."/>
            <person name="Kobayashi K."/>
            <person name="Saito M."/>
            <person name="Masuda T."/>
            <person name="Sasaki-Sekimoto Y."/>
            <person name="Mashiguchi K."/>
            <person name="Awai K."/>
            <person name="Shimojima M."/>
            <person name="Masuda S."/>
            <person name="Iwai M."/>
            <person name="Nobusawa T."/>
            <person name="Narise T."/>
            <person name="Kondo S."/>
            <person name="Saito H."/>
            <person name="Sato R."/>
            <person name="Murakawa M."/>
            <person name="Ihara Y."/>
            <person name="Oshima-Yamada Y."/>
            <person name="Ohtaka K."/>
            <person name="Satoh M."/>
            <person name="Sonobe K."/>
            <person name="Ishii M."/>
            <person name="Ohtani R."/>
            <person name="Kanamori-Sato M."/>
            <person name="Honoki R."/>
            <person name="Miyazaki D."/>
            <person name="Mochizuki H."/>
            <person name="Umetsu J."/>
            <person name="Higashi K."/>
            <person name="Shibata D."/>
            <person name="Kamiya Y."/>
            <person name="Sato N."/>
            <person name="Nakamura Y."/>
            <person name="Tabata S."/>
            <person name="Ida S."/>
            <person name="Kurokawa K."/>
            <person name="Ohta H."/>
        </authorList>
    </citation>
    <scope>NUCLEOTIDE SEQUENCE [LARGE SCALE GENOMIC DNA]</scope>
    <source>
        <strain evidence="8 9">NIES-2285</strain>
    </source>
</reference>
<keyword evidence="9" id="KW-1185">Reference proteome</keyword>
<keyword evidence="4" id="KW-0012">Acyltransferase</keyword>
<protein>
    <recommendedName>
        <fullName evidence="2">arginyltransferase</fullName>
        <ecNumber evidence="2">2.3.2.8</ecNumber>
    </recommendedName>
</protein>
<dbReference type="Pfam" id="PF04377">
    <property type="entry name" value="ATE_C"/>
    <property type="match status" value="1"/>
</dbReference>
<feature type="compositionally biased region" description="Polar residues" evidence="5">
    <location>
        <begin position="390"/>
        <end position="403"/>
    </location>
</feature>
<dbReference type="PANTHER" id="PTHR21367:SF1">
    <property type="entry name" value="ARGINYL-TRNA--PROTEIN TRANSFERASE 1"/>
    <property type="match status" value="1"/>
</dbReference>
<feature type="domain" description="N-end aminoacyl transferase N-terminal" evidence="6">
    <location>
        <begin position="14"/>
        <end position="85"/>
    </location>
</feature>
<dbReference type="GO" id="GO:0010498">
    <property type="term" value="P:proteasomal protein catabolic process"/>
    <property type="evidence" value="ECO:0000318"/>
    <property type="project" value="GO_Central"/>
</dbReference>
<dbReference type="PANTHER" id="PTHR21367">
    <property type="entry name" value="ARGININE-TRNA-PROTEIN TRANSFERASE 1"/>
    <property type="match status" value="1"/>
</dbReference>
<evidence type="ECO:0000259" key="7">
    <source>
        <dbReference type="Pfam" id="PF04377"/>
    </source>
</evidence>
<dbReference type="EMBL" id="DF237401">
    <property type="protein sequence ID" value="GAQ88685.1"/>
    <property type="molecule type" value="Genomic_DNA"/>
</dbReference>
<feature type="region of interest" description="Disordered" evidence="5">
    <location>
        <begin position="251"/>
        <end position="271"/>
    </location>
</feature>
<feature type="region of interest" description="Disordered" evidence="5">
    <location>
        <begin position="645"/>
        <end position="783"/>
    </location>
</feature>
<dbReference type="SUPFAM" id="SSF55729">
    <property type="entry name" value="Acyl-CoA N-acyltransferases (Nat)"/>
    <property type="match status" value="1"/>
</dbReference>
<feature type="region of interest" description="Disordered" evidence="5">
    <location>
        <begin position="296"/>
        <end position="335"/>
    </location>
</feature>
<name>A0A1Y1ICJ7_KLENI</name>
<feature type="domain" description="N-end rule aminoacyl transferase C-terminal" evidence="7">
    <location>
        <begin position="439"/>
        <end position="585"/>
    </location>
</feature>
<sequence>MAQSVVDDQGLYKSTCGYCHSGSRTSISHGMYARQMSVDDYQELINRGWRRSGNFLYKPAMDRTCCPPYTIRLDVNDFAINKEQRAVLRRLERYLSGDLEITHSSKDRTGGKAAGDRTAEESGAGGLQSGGVRRGKRDLENPGLLGRESAGKPVESLPADGGRQTPSYHLESGSRGLGSLLDIEKKPSEAPISQLVEPPTPHPDRSEAGGPQTDSSQKPGSISPAKQIGTLIEDSVAQLLGVPCPVLASVREVPQKVRRKLDKRKQEGGDKSAEELLYSCNIAFVLAAHTAKEGARKQGAAEAQREGGAERGLPANGCPDSSTGNGEGNRPGLAASGPEAIAEAVADRLRRARSADADWRAEACRGHLNFYASAERLRDEEAGVPDGTRSAKQSTGNPASTSGRGDPGEQGQRGAEAEGQLERRKRFEMRMSRAKFDKEEFLLYRKYQVRVHNDAPHEVSESSYRRFLVDSPLVPPPHAASSRADGDASFGGFGSFHQQYRIDGRLVAVGVVDVLPQCLSSVYLFWDPDLAPLSLGKLSALKEIEWVRAAQRACPSLHYYYLGFYIHNCAKMRYKAAYSPSQLLCPLHYTWQPHSAAKDLLDRQAYSDLCQTGGQAQLRVREIAASPGTGLAENAVESQSRATVLTAPLESSRSGQAARMATGTARREAEPELLRTRGEGPSEEAQGVHSRPGAEIQPGSPEHRGERHMEDRERVHSSEDSGGDWLERGNSDEEAPGDGSDHEQDPGMTNGDPSEGLSLDLSDLSESDTDDGEEGGGWEGPGAATVEELGGVPLLLGGTIIPFRFFQQLGMLPPSAVQLLLARLRPYHLAVGPALASRLVYTLG</sequence>
<dbReference type="Pfam" id="PF04376">
    <property type="entry name" value="ATE_N"/>
    <property type="match status" value="1"/>
</dbReference>
<dbReference type="Proteomes" id="UP000054558">
    <property type="component" value="Unassembled WGS sequence"/>
</dbReference>